<keyword evidence="3 6" id="KW-1133">Transmembrane helix</keyword>
<comment type="caution">
    <text evidence="8">The sequence shown here is derived from an EMBL/GenBank/DDBJ whole genome shotgun (WGS) entry which is preliminary data.</text>
</comment>
<dbReference type="Pfam" id="PF14378">
    <property type="entry name" value="PAP2_3"/>
    <property type="match status" value="1"/>
</dbReference>
<feature type="domain" description="Inositolphosphotransferase Aur1/Ipt1" evidence="7">
    <location>
        <begin position="64"/>
        <end position="240"/>
    </location>
</feature>
<evidence type="ECO:0000256" key="1">
    <source>
        <dbReference type="ARBA" id="ARBA00004141"/>
    </source>
</evidence>
<keyword evidence="9" id="KW-1185">Reference proteome</keyword>
<evidence type="ECO:0000259" key="7">
    <source>
        <dbReference type="Pfam" id="PF14378"/>
    </source>
</evidence>
<name>A0ABV9VML8_9ACTN</name>
<protein>
    <submittedName>
        <fullName evidence="8">Phosphatase PAP2 family protein</fullName>
    </submittedName>
</protein>
<gene>
    <name evidence="8" type="ORF">ACFPIJ_07300</name>
</gene>
<dbReference type="RefSeq" id="WP_380113858.1">
    <property type="nucleotide sequence ID" value="NZ_JBHSIU010000010.1"/>
</dbReference>
<evidence type="ECO:0000256" key="5">
    <source>
        <dbReference type="SAM" id="MobiDB-lite"/>
    </source>
</evidence>
<evidence type="ECO:0000256" key="2">
    <source>
        <dbReference type="ARBA" id="ARBA00022692"/>
    </source>
</evidence>
<feature type="transmembrane region" description="Helical" evidence="6">
    <location>
        <begin position="230"/>
        <end position="247"/>
    </location>
</feature>
<comment type="subcellular location">
    <subcellularLocation>
        <location evidence="1">Membrane</location>
        <topology evidence="1">Multi-pass membrane protein</topology>
    </subcellularLocation>
</comment>
<proteinExistence type="predicted"/>
<feature type="transmembrane region" description="Helical" evidence="6">
    <location>
        <begin position="126"/>
        <end position="144"/>
    </location>
</feature>
<dbReference type="PANTHER" id="PTHR31310">
    <property type="match status" value="1"/>
</dbReference>
<evidence type="ECO:0000256" key="3">
    <source>
        <dbReference type="ARBA" id="ARBA00022989"/>
    </source>
</evidence>
<keyword evidence="4 6" id="KW-0472">Membrane</keyword>
<feature type="transmembrane region" description="Helical" evidence="6">
    <location>
        <begin position="206"/>
        <end position="224"/>
    </location>
</feature>
<organism evidence="8 9">
    <name type="scientific">Dactylosporangium cerinum</name>
    <dbReference type="NCBI Taxonomy" id="1434730"/>
    <lineage>
        <taxon>Bacteria</taxon>
        <taxon>Bacillati</taxon>
        <taxon>Actinomycetota</taxon>
        <taxon>Actinomycetes</taxon>
        <taxon>Micromonosporales</taxon>
        <taxon>Micromonosporaceae</taxon>
        <taxon>Dactylosporangium</taxon>
    </lineage>
</organism>
<feature type="transmembrane region" description="Helical" evidence="6">
    <location>
        <begin position="95"/>
        <end position="114"/>
    </location>
</feature>
<sequence>MNTGPGLRERDDAATPTAAQKGARVRPRAWAELLLVVGLFLAYKMGRLLVDGRVGEAYENAKLVWHAERALWLPDEVDLQHLLLASEVVIRSANVYYAVVHFPATVAFLLFMYIFRPAHYLRFRRILAWLTAAGLAMHFAFPLAPPRMLAGIGMVDTAAKFGPSVYGPPQTDTLSNQYAAMPSLHVGWALVVACGLIVATSSRWRWLWLAHPVLTMIVVVGTANHYWLDGIIAAILVGALLFLVGRTRRAEPPPVRIPVQLRRNLEYLAVGEAAYLATFGDTISDSGGHPQKVGKPT</sequence>
<reference evidence="9" key="1">
    <citation type="journal article" date="2019" name="Int. J. Syst. Evol. Microbiol.">
        <title>The Global Catalogue of Microorganisms (GCM) 10K type strain sequencing project: providing services to taxonomists for standard genome sequencing and annotation.</title>
        <authorList>
            <consortium name="The Broad Institute Genomics Platform"/>
            <consortium name="The Broad Institute Genome Sequencing Center for Infectious Disease"/>
            <person name="Wu L."/>
            <person name="Ma J."/>
        </authorList>
    </citation>
    <scope>NUCLEOTIDE SEQUENCE [LARGE SCALE GENOMIC DNA]</scope>
    <source>
        <strain evidence="9">CGMCC 4.7152</strain>
    </source>
</reference>
<dbReference type="InterPro" id="IPR052185">
    <property type="entry name" value="IPC_Synthase-Related"/>
</dbReference>
<dbReference type="InterPro" id="IPR026841">
    <property type="entry name" value="Aur1/Ipt1"/>
</dbReference>
<dbReference type="Proteomes" id="UP001595912">
    <property type="component" value="Unassembled WGS sequence"/>
</dbReference>
<dbReference type="CDD" id="cd03386">
    <property type="entry name" value="PAP2_Aur1_like"/>
    <property type="match status" value="1"/>
</dbReference>
<evidence type="ECO:0000256" key="4">
    <source>
        <dbReference type="ARBA" id="ARBA00023136"/>
    </source>
</evidence>
<dbReference type="EMBL" id="JBHSIU010000010">
    <property type="protein sequence ID" value="MFC4997627.1"/>
    <property type="molecule type" value="Genomic_DNA"/>
</dbReference>
<evidence type="ECO:0000256" key="6">
    <source>
        <dbReference type="SAM" id="Phobius"/>
    </source>
</evidence>
<feature type="region of interest" description="Disordered" evidence="5">
    <location>
        <begin position="1"/>
        <end position="20"/>
    </location>
</feature>
<dbReference type="PANTHER" id="PTHR31310:SF7">
    <property type="entry name" value="PA-PHOSPHATASE RELATED-FAMILY PROTEIN DDB_G0268928"/>
    <property type="match status" value="1"/>
</dbReference>
<evidence type="ECO:0000313" key="9">
    <source>
        <dbReference type="Proteomes" id="UP001595912"/>
    </source>
</evidence>
<feature type="transmembrane region" description="Helical" evidence="6">
    <location>
        <begin position="29"/>
        <end position="46"/>
    </location>
</feature>
<feature type="transmembrane region" description="Helical" evidence="6">
    <location>
        <begin position="178"/>
        <end position="199"/>
    </location>
</feature>
<evidence type="ECO:0000313" key="8">
    <source>
        <dbReference type="EMBL" id="MFC4997627.1"/>
    </source>
</evidence>
<keyword evidence="2 6" id="KW-0812">Transmembrane</keyword>
<accession>A0ABV9VML8</accession>